<dbReference type="InterPro" id="IPR043129">
    <property type="entry name" value="ATPase_NBD"/>
</dbReference>
<dbReference type="GO" id="GO:0140662">
    <property type="term" value="F:ATP-dependent protein folding chaperone"/>
    <property type="evidence" value="ECO:0007669"/>
    <property type="project" value="InterPro"/>
</dbReference>
<sequence length="447" mass="48855">MHTATRHFAVLRVSERFAMSQAFGLDFGTSNTVMAQSLEQGSAATLAFGAEPDILKGIATVLSFLDGGASRAPEPEVGPWAIRQFIEHAGDVRFIQSLKTFVASRQFKGTGVFGRPFDFEALMETLISKAFDHLTVPLDPNGARLVVGRPVIFAGGAPDEMLAMARYRAALSRLGFGEILFVYEPVAAAFSFAQRLKNDATVLVADFGGGTTDYSLMRFSVEGGHVNATPLGRGGVGIAGDTFDYRIIDNVILPELGKGSTYRSMGKQLEMPPNLFSNFARWHLLSVFKTSDDYREMKKLLRWCDEPEKIEQFIELVEEDQGYPLYKSVSDAKARLSSEESAELRFEPLGKDFAVTIGRDDFESWISEDLTRMNTALDATLKDAGLADTDIDQVFLTGGTSFVPAVRRMFANRFGQERLASGEELSSIATGLAVIGAREDAADWAVG</sequence>
<dbReference type="SUPFAM" id="SSF53067">
    <property type="entry name" value="Actin-like ATPase domain"/>
    <property type="match status" value="2"/>
</dbReference>
<comment type="similarity">
    <text evidence="1">Belongs to the heat shock protein 70 family.</text>
</comment>
<dbReference type="InterPro" id="IPR018181">
    <property type="entry name" value="Heat_shock_70_CS"/>
</dbReference>
<dbReference type="AlphaFoldDB" id="A0A1M6ZSU7"/>
<evidence type="ECO:0000313" key="4">
    <source>
        <dbReference type="EMBL" id="SHL33489.1"/>
    </source>
</evidence>
<dbReference type="EMBL" id="FRBW01000001">
    <property type="protein sequence ID" value="SHL33489.1"/>
    <property type="molecule type" value="Genomic_DNA"/>
</dbReference>
<name>A0A1M6ZSU7_9HYPH</name>
<dbReference type="GO" id="GO:0005524">
    <property type="term" value="F:ATP binding"/>
    <property type="evidence" value="ECO:0007669"/>
    <property type="project" value="UniProtKB-KW"/>
</dbReference>
<keyword evidence="3" id="KW-0067">ATP-binding</keyword>
<evidence type="ECO:0000313" key="5">
    <source>
        <dbReference type="Proteomes" id="UP000186002"/>
    </source>
</evidence>
<dbReference type="PROSITE" id="PS01036">
    <property type="entry name" value="HSP70_3"/>
    <property type="match status" value="1"/>
</dbReference>
<dbReference type="STRING" id="735517.SAMN05444272_0331"/>
<dbReference type="Gene3D" id="3.90.640.10">
    <property type="entry name" value="Actin, Chain A, domain 4"/>
    <property type="match status" value="2"/>
</dbReference>
<proteinExistence type="inferred from homology"/>
<evidence type="ECO:0000256" key="1">
    <source>
        <dbReference type="ARBA" id="ARBA00007381"/>
    </source>
</evidence>
<keyword evidence="2" id="KW-0547">Nucleotide-binding</keyword>
<gene>
    <name evidence="4" type="ORF">SAMN05444272_0331</name>
</gene>
<reference evidence="4 5" key="1">
    <citation type="submission" date="2016-11" db="EMBL/GenBank/DDBJ databases">
        <authorList>
            <person name="Jaros S."/>
            <person name="Januszkiewicz K."/>
            <person name="Wedrychowicz H."/>
        </authorList>
    </citation>
    <scope>NUCLEOTIDE SEQUENCE [LARGE SCALE GENOMIC DNA]</scope>
    <source>
        <strain evidence="4 5">DSM 22153</strain>
    </source>
</reference>
<protein>
    <submittedName>
        <fullName evidence="4">Hypothetical chaperone protein</fullName>
    </submittedName>
</protein>
<keyword evidence="5" id="KW-1185">Reference proteome</keyword>
<dbReference type="Proteomes" id="UP000186002">
    <property type="component" value="Unassembled WGS sequence"/>
</dbReference>
<accession>A0A1M6ZSU7</accession>
<organism evidence="4 5">
    <name type="scientific">Roseibium suaedae</name>
    <dbReference type="NCBI Taxonomy" id="735517"/>
    <lineage>
        <taxon>Bacteria</taxon>
        <taxon>Pseudomonadati</taxon>
        <taxon>Pseudomonadota</taxon>
        <taxon>Alphaproteobacteria</taxon>
        <taxon>Hyphomicrobiales</taxon>
        <taxon>Stappiaceae</taxon>
        <taxon>Roseibium</taxon>
    </lineage>
</organism>
<dbReference type="PANTHER" id="PTHR42749">
    <property type="entry name" value="CELL SHAPE-DETERMINING PROTEIN MREB"/>
    <property type="match status" value="1"/>
</dbReference>
<dbReference type="PANTHER" id="PTHR42749:SF1">
    <property type="entry name" value="CELL SHAPE-DETERMINING PROTEIN MREB"/>
    <property type="match status" value="1"/>
</dbReference>
<dbReference type="Pfam" id="PF00012">
    <property type="entry name" value="HSP70"/>
    <property type="match status" value="2"/>
</dbReference>
<dbReference type="InterPro" id="IPR013126">
    <property type="entry name" value="Hsp_70_fam"/>
</dbReference>
<evidence type="ECO:0000256" key="3">
    <source>
        <dbReference type="ARBA" id="ARBA00022840"/>
    </source>
</evidence>
<dbReference type="Gene3D" id="3.30.420.40">
    <property type="match status" value="3"/>
</dbReference>
<evidence type="ECO:0000256" key="2">
    <source>
        <dbReference type="ARBA" id="ARBA00022741"/>
    </source>
</evidence>